<dbReference type="Proteomes" id="UP000274756">
    <property type="component" value="Unassembled WGS sequence"/>
</dbReference>
<dbReference type="WBParaSite" id="DME_0000723701-mRNA-1">
    <property type="protein sequence ID" value="DME_0000723701-mRNA-1"/>
    <property type="gene ID" value="DME_0000723701"/>
</dbReference>
<evidence type="ECO:0000313" key="1">
    <source>
        <dbReference type="EMBL" id="VDN59932.1"/>
    </source>
</evidence>
<reference evidence="1 3" key="2">
    <citation type="submission" date="2018-11" db="EMBL/GenBank/DDBJ databases">
        <authorList>
            <consortium name="Pathogen Informatics"/>
        </authorList>
    </citation>
    <scope>NUCLEOTIDE SEQUENCE [LARGE SCALE GENOMIC DNA]</scope>
</reference>
<evidence type="ECO:0000313" key="3">
    <source>
        <dbReference type="Proteomes" id="UP000274756"/>
    </source>
</evidence>
<dbReference type="AlphaFoldDB" id="A0A0N4UI24"/>
<gene>
    <name evidence="1" type="ORF">DME_LOCUS9905</name>
</gene>
<sequence length="79" mass="9198">MPLPHSVGLAQWSQPSSQWRIEPKVMCSKKGNYRLSKKCFQLNQRLDYIDPKSIVHDIIKKMFPTLLAAFFRYQSTVGI</sequence>
<proteinExistence type="predicted"/>
<evidence type="ECO:0000313" key="2">
    <source>
        <dbReference type="Proteomes" id="UP000038040"/>
    </source>
</evidence>
<dbReference type="Proteomes" id="UP000038040">
    <property type="component" value="Unplaced"/>
</dbReference>
<dbReference type="EMBL" id="UYYG01001195">
    <property type="protein sequence ID" value="VDN59932.1"/>
    <property type="molecule type" value="Genomic_DNA"/>
</dbReference>
<accession>A0A0N4UI24</accession>
<protein>
    <submittedName>
        <fullName evidence="1 4">Uncharacterized protein</fullName>
    </submittedName>
</protein>
<organism evidence="2 4">
    <name type="scientific">Dracunculus medinensis</name>
    <name type="common">Guinea worm</name>
    <dbReference type="NCBI Taxonomy" id="318479"/>
    <lineage>
        <taxon>Eukaryota</taxon>
        <taxon>Metazoa</taxon>
        <taxon>Ecdysozoa</taxon>
        <taxon>Nematoda</taxon>
        <taxon>Chromadorea</taxon>
        <taxon>Rhabditida</taxon>
        <taxon>Spirurina</taxon>
        <taxon>Dracunculoidea</taxon>
        <taxon>Dracunculidae</taxon>
        <taxon>Dracunculus</taxon>
    </lineage>
</organism>
<name>A0A0N4UI24_DRAME</name>
<evidence type="ECO:0000313" key="4">
    <source>
        <dbReference type="WBParaSite" id="DME_0000723701-mRNA-1"/>
    </source>
</evidence>
<keyword evidence="3" id="KW-1185">Reference proteome</keyword>
<reference evidence="4" key="1">
    <citation type="submission" date="2017-02" db="UniProtKB">
        <authorList>
            <consortium name="WormBaseParasite"/>
        </authorList>
    </citation>
    <scope>IDENTIFICATION</scope>
</reference>